<keyword evidence="1" id="KW-0547">Nucleotide-binding</keyword>
<dbReference type="SUPFAM" id="SSF52540">
    <property type="entry name" value="P-loop containing nucleoside triphosphate hydrolases"/>
    <property type="match status" value="1"/>
</dbReference>
<gene>
    <name evidence="4" type="ORF">SAMN02745215_00675</name>
</gene>
<dbReference type="STRING" id="1121395.SAMN02745215_00675"/>
<reference evidence="5" key="1">
    <citation type="submission" date="2016-12" db="EMBL/GenBank/DDBJ databases">
        <authorList>
            <person name="Varghese N."/>
            <person name="Submissions S."/>
        </authorList>
    </citation>
    <scope>NUCLEOTIDE SEQUENCE [LARGE SCALE GENOMIC DNA]</scope>
    <source>
        <strain evidence="5">DSM 11544</strain>
    </source>
</reference>
<keyword evidence="2 4" id="KW-0067">ATP-binding</keyword>
<evidence type="ECO:0000313" key="4">
    <source>
        <dbReference type="EMBL" id="SHN56396.1"/>
    </source>
</evidence>
<dbReference type="GO" id="GO:0016887">
    <property type="term" value="F:ATP hydrolysis activity"/>
    <property type="evidence" value="ECO:0007669"/>
    <property type="project" value="InterPro"/>
</dbReference>
<protein>
    <submittedName>
        <fullName evidence="4">ABC-2 type transport system ATP-binding protein</fullName>
    </submittedName>
</protein>
<sequence>MEQPHCIVLRKVNKFFGKKHVLKEIDLEIPYGHIYGLLGPSGCGKTTIVKIIAGILEATSGETYVLGERMPQLSLMNKVGYMAQSDALYGTLTAAENLQFFGAIYGMSKGEIKKRTVEVMELVNLTEHLHKPVQAFSGGMKRRLSLAMAVMHNPPVLVLDEPTVGIDPLLRRTIWAELNTLARQGITILVTTHVMDEADKCHSLAMMRDGRLIAKGTSRELQERIGVNDIEEAFIYYGGQQDES</sequence>
<dbReference type="InterPro" id="IPR017871">
    <property type="entry name" value="ABC_transporter-like_CS"/>
</dbReference>
<dbReference type="InterPro" id="IPR003439">
    <property type="entry name" value="ABC_transporter-like_ATP-bd"/>
</dbReference>
<dbReference type="InterPro" id="IPR003593">
    <property type="entry name" value="AAA+_ATPase"/>
</dbReference>
<dbReference type="RefSeq" id="WP_072771267.1">
    <property type="nucleotide sequence ID" value="NZ_FRDN01000004.1"/>
</dbReference>
<dbReference type="PROSITE" id="PS00211">
    <property type="entry name" value="ABC_TRANSPORTER_1"/>
    <property type="match status" value="1"/>
</dbReference>
<organism evidence="4 5">
    <name type="scientific">Desulfitobacterium chlororespirans DSM 11544</name>
    <dbReference type="NCBI Taxonomy" id="1121395"/>
    <lineage>
        <taxon>Bacteria</taxon>
        <taxon>Bacillati</taxon>
        <taxon>Bacillota</taxon>
        <taxon>Clostridia</taxon>
        <taxon>Eubacteriales</taxon>
        <taxon>Desulfitobacteriaceae</taxon>
        <taxon>Desulfitobacterium</taxon>
    </lineage>
</organism>
<keyword evidence="5" id="KW-1185">Reference proteome</keyword>
<evidence type="ECO:0000313" key="5">
    <source>
        <dbReference type="Proteomes" id="UP000184010"/>
    </source>
</evidence>
<evidence type="ECO:0000259" key="3">
    <source>
        <dbReference type="PROSITE" id="PS50893"/>
    </source>
</evidence>
<dbReference type="Proteomes" id="UP000184010">
    <property type="component" value="Unassembled WGS sequence"/>
</dbReference>
<dbReference type="CDD" id="cd03263">
    <property type="entry name" value="ABC_subfamily_A"/>
    <property type="match status" value="1"/>
</dbReference>
<evidence type="ECO:0000256" key="1">
    <source>
        <dbReference type="ARBA" id="ARBA00022741"/>
    </source>
</evidence>
<dbReference type="AlphaFoldDB" id="A0A1M7SD15"/>
<proteinExistence type="predicted"/>
<dbReference type="PANTHER" id="PTHR43038">
    <property type="entry name" value="ATP-BINDING CASSETTE, SUB-FAMILY H, MEMBER 1"/>
    <property type="match status" value="1"/>
</dbReference>
<dbReference type="EMBL" id="FRDN01000004">
    <property type="protein sequence ID" value="SHN56396.1"/>
    <property type="molecule type" value="Genomic_DNA"/>
</dbReference>
<dbReference type="PANTHER" id="PTHR43038:SF3">
    <property type="entry name" value="ABC TRANSPORTER G FAMILY MEMBER 20 ISOFORM X1"/>
    <property type="match status" value="1"/>
</dbReference>
<feature type="domain" description="ABC transporter" evidence="3">
    <location>
        <begin position="7"/>
        <end position="234"/>
    </location>
</feature>
<dbReference type="Gene3D" id="3.40.50.300">
    <property type="entry name" value="P-loop containing nucleotide triphosphate hydrolases"/>
    <property type="match status" value="1"/>
</dbReference>
<dbReference type="SMART" id="SM00382">
    <property type="entry name" value="AAA"/>
    <property type="match status" value="1"/>
</dbReference>
<dbReference type="GO" id="GO:0005524">
    <property type="term" value="F:ATP binding"/>
    <property type="evidence" value="ECO:0007669"/>
    <property type="project" value="UniProtKB-KW"/>
</dbReference>
<evidence type="ECO:0000256" key="2">
    <source>
        <dbReference type="ARBA" id="ARBA00022840"/>
    </source>
</evidence>
<dbReference type="Pfam" id="PF00005">
    <property type="entry name" value="ABC_tran"/>
    <property type="match status" value="1"/>
</dbReference>
<name>A0A1M7SD15_9FIRM</name>
<accession>A0A1M7SD15</accession>
<dbReference type="InterPro" id="IPR027417">
    <property type="entry name" value="P-loop_NTPase"/>
</dbReference>
<dbReference type="PROSITE" id="PS50893">
    <property type="entry name" value="ABC_TRANSPORTER_2"/>
    <property type="match status" value="1"/>
</dbReference>